<keyword evidence="1 3" id="KW-0238">DNA-binding</keyword>
<feature type="transmembrane region" description="Helical" evidence="5">
    <location>
        <begin position="156"/>
        <end position="176"/>
    </location>
</feature>
<keyword evidence="5" id="KW-1133">Transmembrane helix</keyword>
<feature type="region of interest" description="Disordered" evidence="4">
    <location>
        <begin position="117"/>
        <end position="147"/>
    </location>
</feature>
<dbReference type="InterPro" id="IPR036388">
    <property type="entry name" value="WH-like_DNA-bd_sf"/>
</dbReference>
<dbReference type="EMBL" id="CP015249">
    <property type="protein sequence ID" value="ANB17347.1"/>
    <property type="molecule type" value="Genomic_DNA"/>
</dbReference>
<dbReference type="STRING" id="1300342.I596_1317"/>
<evidence type="ECO:0000256" key="3">
    <source>
        <dbReference type="PROSITE-ProRule" id="PRU01091"/>
    </source>
</evidence>
<evidence type="ECO:0000259" key="6">
    <source>
        <dbReference type="PROSITE" id="PS51755"/>
    </source>
</evidence>
<dbReference type="Proteomes" id="UP000076830">
    <property type="component" value="Chromosome"/>
</dbReference>
<dbReference type="PANTHER" id="PTHR47691:SF3">
    <property type="entry name" value="HTH-TYPE TRANSCRIPTIONAL REGULATOR RV0890C-RELATED"/>
    <property type="match status" value="1"/>
</dbReference>
<dbReference type="SUPFAM" id="SSF48452">
    <property type="entry name" value="TPR-like"/>
    <property type="match status" value="1"/>
</dbReference>
<dbReference type="PROSITE" id="PS50005">
    <property type="entry name" value="TPR"/>
    <property type="match status" value="1"/>
</dbReference>
<evidence type="ECO:0000256" key="1">
    <source>
        <dbReference type="ARBA" id="ARBA00023125"/>
    </source>
</evidence>
<dbReference type="AlphaFoldDB" id="A0A160DSQ8"/>
<organism evidence="7 8">
    <name type="scientific">Dokdonella koreensis DS-123</name>
    <dbReference type="NCBI Taxonomy" id="1300342"/>
    <lineage>
        <taxon>Bacteria</taxon>
        <taxon>Pseudomonadati</taxon>
        <taxon>Pseudomonadota</taxon>
        <taxon>Gammaproteobacteria</taxon>
        <taxon>Lysobacterales</taxon>
        <taxon>Rhodanobacteraceae</taxon>
        <taxon>Dokdonella</taxon>
    </lineage>
</organism>
<protein>
    <submittedName>
        <fullName evidence="7">Transcriptional regulatory protein, HTH DNA binding domain</fullName>
    </submittedName>
</protein>
<sequence>MTRFSYRFNQYELDPAARELRHRGRLLASSPTAFDCLVYLLEHRERAVGRDELVAAVWGQASVSDNLLGKTLLKARRLVGDNGENQDCIRTVPRFGYRWVAEVTCAPIADAPLPEAPQHAAAAPVPAPEPPPVPLAPAQVPEAAPARPARRRRRGAILALAGLVIAAAGVAAVAWLRPAAGPATGATQAAAEVPIAGLIAVLPAEVLADDAWAWLRLGLMDLTANRLRSAGLAVVPSETMVALNPYGRLDANDLSAIGRASRAERLVLTTVRQTAQGWRVVFSLAEGGAKPREIQIHGADVIEASQQATERLLAALDPAAVAPPPEGRSLTELLQRTEAAVLSEDFGRARAWIEAAPEALRRTPELRLRAALVDYRLGRHDEASAVLQALLAELTPDRSPLLRGRALMGLGAIAVRRNQAVEAEPVFSEALRLLPDQGDPVNLGYAYLGRGIGRAMRGHAAEATEDFSRARVVLEATGDSLGLARIDMSEGVMTAAGGAYGNAQSLLERSAERFERLDVPSELGAALGNQIEVRLLLLQPVAAQAIGDRLVDVIGKVENPFERRLLESRRAAALAAAGRFEQAEQLQADIEHALDPAREGELLGRLRLAQAEAARLRGQWESQLAAAQQAAARLEAGSRDQARARWLVVHGLVRLGRPAEAATAGQAPPAAAGTLPGVVAYGWLAQAEQRSGEAAREAYEHALAAGRDAAPQDLAAVVDGYARWLIAQGELEGAAALVGQVARWAEQDFECALLQVRLYHALGQTAAWRAALARARALAGSRAVPDELRQPPLGPPLAS</sequence>
<name>A0A160DSQ8_9GAMM</name>
<evidence type="ECO:0000256" key="2">
    <source>
        <dbReference type="PROSITE-ProRule" id="PRU00339"/>
    </source>
</evidence>
<dbReference type="OrthoDB" id="6296073at2"/>
<keyword evidence="5" id="KW-0812">Transmembrane</keyword>
<evidence type="ECO:0000256" key="5">
    <source>
        <dbReference type="SAM" id="Phobius"/>
    </source>
</evidence>
<dbReference type="SUPFAM" id="SSF46894">
    <property type="entry name" value="C-terminal effector domain of the bipartite response regulators"/>
    <property type="match status" value="1"/>
</dbReference>
<evidence type="ECO:0000256" key="4">
    <source>
        <dbReference type="SAM" id="MobiDB-lite"/>
    </source>
</evidence>
<dbReference type="GO" id="GO:0000160">
    <property type="term" value="P:phosphorelay signal transduction system"/>
    <property type="evidence" value="ECO:0007669"/>
    <property type="project" value="InterPro"/>
</dbReference>
<dbReference type="PROSITE" id="PS51755">
    <property type="entry name" value="OMPR_PHOB"/>
    <property type="match status" value="1"/>
</dbReference>
<dbReference type="Gene3D" id="1.25.40.10">
    <property type="entry name" value="Tetratricopeptide repeat domain"/>
    <property type="match status" value="1"/>
</dbReference>
<dbReference type="InterPro" id="IPR019734">
    <property type="entry name" value="TPR_rpt"/>
</dbReference>
<dbReference type="SMART" id="SM00862">
    <property type="entry name" value="Trans_reg_C"/>
    <property type="match status" value="1"/>
</dbReference>
<accession>A0A160DSQ8</accession>
<dbReference type="InterPro" id="IPR016032">
    <property type="entry name" value="Sig_transdc_resp-reg_C-effctor"/>
</dbReference>
<feature type="DNA-binding region" description="OmpR/PhoB-type" evidence="3">
    <location>
        <begin position="3"/>
        <end position="101"/>
    </location>
</feature>
<reference evidence="7 8" key="1">
    <citation type="submission" date="2016-04" db="EMBL/GenBank/DDBJ databases">
        <title>Complete genome sequence of Dokdonella koreensis DS-123T.</title>
        <authorList>
            <person name="Kim J.F."/>
            <person name="Lee H."/>
            <person name="Kwak M.-J."/>
        </authorList>
    </citation>
    <scope>NUCLEOTIDE SEQUENCE [LARGE SCALE GENOMIC DNA]</scope>
    <source>
        <strain evidence="7 8">DS-123</strain>
    </source>
</reference>
<feature type="domain" description="OmpR/PhoB-type" evidence="6">
    <location>
        <begin position="3"/>
        <end position="101"/>
    </location>
</feature>
<keyword evidence="5" id="KW-0472">Membrane</keyword>
<keyword evidence="2" id="KW-0802">TPR repeat</keyword>
<dbReference type="GO" id="GO:0003677">
    <property type="term" value="F:DNA binding"/>
    <property type="evidence" value="ECO:0007669"/>
    <property type="project" value="UniProtKB-UniRule"/>
</dbReference>
<feature type="repeat" description="TPR" evidence="2">
    <location>
        <begin position="404"/>
        <end position="437"/>
    </location>
</feature>
<gene>
    <name evidence="7" type="ORF">I596_1317</name>
</gene>
<dbReference type="Pfam" id="PF00486">
    <property type="entry name" value="Trans_reg_C"/>
    <property type="match status" value="1"/>
</dbReference>
<keyword evidence="8" id="KW-1185">Reference proteome</keyword>
<dbReference type="CDD" id="cd00383">
    <property type="entry name" value="trans_reg_C"/>
    <property type="match status" value="1"/>
</dbReference>
<dbReference type="InterPro" id="IPR001867">
    <property type="entry name" value="OmpR/PhoB-type_DNA-bd"/>
</dbReference>
<dbReference type="KEGG" id="dko:I596_1317"/>
<proteinExistence type="predicted"/>
<feature type="compositionally biased region" description="Low complexity" evidence="4">
    <location>
        <begin position="136"/>
        <end position="147"/>
    </location>
</feature>
<dbReference type="RefSeq" id="WP_067645489.1">
    <property type="nucleotide sequence ID" value="NZ_CP015249.1"/>
</dbReference>
<dbReference type="PANTHER" id="PTHR47691">
    <property type="entry name" value="REGULATOR-RELATED"/>
    <property type="match status" value="1"/>
</dbReference>
<dbReference type="Gene3D" id="1.10.10.10">
    <property type="entry name" value="Winged helix-like DNA-binding domain superfamily/Winged helix DNA-binding domain"/>
    <property type="match status" value="1"/>
</dbReference>
<dbReference type="GO" id="GO:0006355">
    <property type="term" value="P:regulation of DNA-templated transcription"/>
    <property type="evidence" value="ECO:0007669"/>
    <property type="project" value="InterPro"/>
</dbReference>
<dbReference type="InterPro" id="IPR011990">
    <property type="entry name" value="TPR-like_helical_dom_sf"/>
</dbReference>
<feature type="compositionally biased region" description="Pro residues" evidence="4">
    <location>
        <begin position="125"/>
        <end position="135"/>
    </location>
</feature>
<evidence type="ECO:0000313" key="8">
    <source>
        <dbReference type="Proteomes" id="UP000076830"/>
    </source>
</evidence>
<evidence type="ECO:0000313" key="7">
    <source>
        <dbReference type="EMBL" id="ANB17347.1"/>
    </source>
</evidence>